<keyword evidence="2" id="KW-1185">Reference proteome</keyword>
<proteinExistence type="predicted"/>
<feature type="compositionally biased region" description="Basic and acidic residues" evidence="1">
    <location>
        <begin position="807"/>
        <end position="819"/>
    </location>
</feature>
<gene>
    <name evidence="3" type="primary">LOC106816458</name>
</gene>
<dbReference type="PANTHER" id="PTHR46954">
    <property type="entry name" value="C2H2-TYPE DOMAIN-CONTAINING PROTEIN"/>
    <property type="match status" value="1"/>
</dbReference>
<organism evidence="2 3">
    <name type="scientific">Priapulus caudatus</name>
    <name type="common">Priapulid worm</name>
    <dbReference type="NCBI Taxonomy" id="37621"/>
    <lineage>
        <taxon>Eukaryota</taxon>
        <taxon>Metazoa</taxon>
        <taxon>Ecdysozoa</taxon>
        <taxon>Scalidophora</taxon>
        <taxon>Priapulida</taxon>
        <taxon>Priapulimorpha</taxon>
        <taxon>Priapulimorphida</taxon>
        <taxon>Priapulidae</taxon>
        <taxon>Priapulus</taxon>
    </lineage>
</organism>
<dbReference type="GeneID" id="106816458"/>
<dbReference type="RefSeq" id="XP_014676567.1">
    <property type="nucleotide sequence ID" value="XM_014821081.1"/>
</dbReference>
<dbReference type="Proteomes" id="UP000695022">
    <property type="component" value="Unplaced"/>
</dbReference>
<sequence>MLFFSIFSSGVTISKGISRKAEMYNILIDDYFKKRGLDFPRAVSTTEGAYFVQIISDALWYITNQHQVINDAARTRKGVQPVPAAFAEYTGFNDVKRKKEKSQMKSPALKSNGEALYSLLLKPIINSTPAWKTAGTDIQNLADCLIAYSKYLEVQLETQCANLALDHPVRTIAEDTTLDHRRAGITIKTKYSLLDSAVKTADHMPVFFDESTHLEVPFESATQRFRYFEELQLTVPVDILRFCPGGSCTTTVCVVQVKADRSEPEVLTQGARLLQKIRPSLHEFHTRMQKETFKKKIGHITKVSPAVRDCIYRALTQDASAPANAVMTERLRLISLGQTGIVDDLRRMNTGRPHVFDQFFDKLQEVVESVVAADERRHNVAHLSEWLSLKEMIAKAAEVCPPGTKIPSASLVRLQFAPRNPYVHTALNFTSRIQVQYKIQRRQLRVGHPDDHYCAAQLQYFKEKAVELRDEASVFCCDDKAKIPLGEPDCPVSTGVRGKKTLAPVTTTLGACDHDMTMASLVPSVILATEIPESSQKSFVRGTVTTVVSDAVFKGSNPFRHAATLVKLAAKDDKKIIMKFTDGGTDHRNNLASVKCANICVFKELDLDMLVHARCAPWHSWTNPAERIMSILNLGLQNCSLSREMGDEQAEASFRKCGSMSQLRAHAEKNPEIKMAWRMSVEPAQSIVRNRFARLSLKSQPIQVMDPVSDEEIDIVKRHLRELFPDMNLSKLQKVHTSKVKSYTAWVEQHCRERHYTFQIKKCGDPNCCIPPRASNLSWLPDPVLDESGEHYLKYKEVMSRNNDTTEADRPSLKPVKEKPQRKRTSQALENQAETGDSQQMDTSDPSQDAETPVCRVSLQTPENIPSTSDLHDTSLYTAQNARATVYCTECRKPRVIYSKQRLSQRHKLTLTLVMSEYDYTCGAPLLPPTCSISKTVMCRTGISCGCPVENPYYTSAIGRLDICAFCAAEEAEVNAEMKKKFKTVLPLCADCCEEGRKAIVYRPFGNRK</sequence>
<evidence type="ECO:0000256" key="1">
    <source>
        <dbReference type="SAM" id="MobiDB-lite"/>
    </source>
</evidence>
<evidence type="ECO:0000313" key="3">
    <source>
        <dbReference type="RefSeq" id="XP_014676567.1"/>
    </source>
</evidence>
<dbReference type="PANTHER" id="PTHR46954:SF1">
    <property type="entry name" value="C2H2-TYPE DOMAIN-CONTAINING PROTEIN"/>
    <property type="match status" value="1"/>
</dbReference>
<name>A0ABM1EWJ6_PRICU</name>
<feature type="region of interest" description="Disordered" evidence="1">
    <location>
        <begin position="802"/>
        <end position="854"/>
    </location>
</feature>
<accession>A0ABM1EWJ6</accession>
<feature type="compositionally biased region" description="Polar residues" evidence="1">
    <location>
        <begin position="826"/>
        <end position="850"/>
    </location>
</feature>
<protein>
    <submittedName>
        <fullName evidence="3">Uncharacterized protein LOC106816458</fullName>
    </submittedName>
</protein>
<reference evidence="3" key="1">
    <citation type="submission" date="2025-08" db="UniProtKB">
        <authorList>
            <consortium name="RefSeq"/>
        </authorList>
    </citation>
    <scope>IDENTIFICATION</scope>
</reference>
<evidence type="ECO:0000313" key="2">
    <source>
        <dbReference type="Proteomes" id="UP000695022"/>
    </source>
</evidence>